<organism evidence="5 6">
    <name type="scientific">Polysphondylium violaceum</name>
    <dbReference type="NCBI Taxonomy" id="133409"/>
    <lineage>
        <taxon>Eukaryota</taxon>
        <taxon>Amoebozoa</taxon>
        <taxon>Evosea</taxon>
        <taxon>Eumycetozoa</taxon>
        <taxon>Dictyostelia</taxon>
        <taxon>Dictyosteliales</taxon>
        <taxon>Dictyosteliaceae</taxon>
        <taxon>Polysphondylium</taxon>
    </lineage>
</organism>
<keyword evidence="1 3" id="KW-0479">Metal-binding</keyword>
<dbReference type="InterPro" id="IPR018228">
    <property type="entry name" value="DNase_TatD-rel_CS"/>
</dbReference>
<dbReference type="CDD" id="cd01310">
    <property type="entry name" value="TatD_DNAse"/>
    <property type="match status" value="1"/>
</dbReference>
<feature type="compositionally biased region" description="Low complexity" evidence="4">
    <location>
        <begin position="32"/>
        <end position="49"/>
    </location>
</feature>
<feature type="binding site" evidence="3">
    <location>
        <position position="167"/>
    </location>
    <ligand>
        <name>a divalent metal cation</name>
        <dbReference type="ChEBI" id="CHEBI:60240"/>
        <label>1</label>
    </ligand>
</feature>
<dbReference type="InterPro" id="IPR001130">
    <property type="entry name" value="TatD-like"/>
</dbReference>
<feature type="binding site" evidence="3">
    <location>
        <position position="228"/>
    </location>
    <ligand>
        <name>a divalent metal cation</name>
        <dbReference type="ChEBI" id="CHEBI:60240"/>
        <label>2</label>
    </ligand>
</feature>
<dbReference type="PROSITE" id="PS01137">
    <property type="entry name" value="TATD_1"/>
    <property type="match status" value="1"/>
</dbReference>
<evidence type="ECO:0000256" key="2">
    <source>
        <dbReference type="ARBA" id="ARBA00022801"/>
    </source>
</evidence>
<dbReference type="InterPro" id="IPR032466">
    <property type="entry name" value="Metal_Hydrolase"/>
</dbReference>
<dbReference type="Gene3D" id="3.20.20.140">
    <property type="entry name" value="Metal-dependent hydrolases"/>
    <property type="match status" value="1"/>
</dbReference>
<evidence type="ECO:0000313" key="6">
    <source>
        <dbReference type="Proteomes" id="UP000695562"/>
    </source>
</evidence>
<evidence type="ECO:0000256" key="4">
    <source>
        <dbReference type="SAM" id="MobiDB-lite"/>
    </source>
</evidence>
<reference evidence="5" key="1">
    <citation type="submission" date="2020-01" db="EMBL/GenBank/DDBJ databases">
        <title>Development of genomics and gene disruption for Polysphondylium violaceum indicates a role for the polyketide synthase stlB in stalk morphogenesis.</title>
        <authorList>
            <person name="Narita B."/>
            <person name="Kawabe Y."/>
            <person name="Kin K."/>
            <person name="Saito T."/>
            <person name="Gibbs R."/>
            <person name="Kuspa A."/>
            <person name="Muzny D."/>
            <person name="Queller D."/>
            <person name="Richards S."/>
            <person name="Strassman J."/>
            <person name="Sucgang R."/>
            <person name="Worley K."/>
            <person name="Schaap P."/>
        </authorList>
    </citation>
    <scope>NUCLEOTIDE SEQUENCE</scope>
    <source>
        <strain evidence="5">QSvi11</strain>
    </source>
</reference>
<dbReference type="OrthoDB" id="6079689at2759"/>
<evidence type="ECO:0000313" key="5">
    <source>
        <dbReference type="EMBL" id="KAF2073618.1"/>
    </source>
</evidence>
<evidence type="ECO:0000256" key="1">
    <source>
        <dbReference type="ARBA" id="ARBA00022723"/>
    </source>
</evidence>
<dbReference type="PIRSF" id="PIRSF005902">
    <property type="entry name" value="DNase_TatD"/>
    <property type="match status" value="1"/>
</dbReference>
<feature type="compositionally biased region" description="Basic and acidic residues" evidence="4">
    <location>
        <begin position="19"/>
        <end position="31"/>
    </location>
</feature>
<accession>A0A8J4UZW8</accession>
<dbReference type="PANTHER" id="PTHR46363:SF1">
    <property type="entry name" value="DEOXYRIBONUCLEASE TATDN2-RELATED"/>
    <property type="match status" value="1"/>
</dbReference>
<feature type="region of interest" description="Disordered" evidence="4">
    <location>
        <begin position="1"/>
        <end position="68"/>
    </location>
</feature>
<comment type="caution">
    <text evidence="5">The sequence shown here is derived from an EMBL/GenBank/DDBJ whole genome shotgun (WGS) entry which is preliminary data.</text>
</comment>
<evidence type="ECO:0000256" key="3">
    <source>
        <dbReference type="PIRSR" id="PIRSR005902-1"/>
    </source>
</evidence>
<dbReference type="Proteomes" id="UP000695562">
    <property type="component" value="Unassembled WGS sequence"/>
</dbReference>
<proteinExistence type="predicted"/>
<dbReference type="GO" id="GO:0046872">
    <property type="term" value="F:metal ion binding"/>
    <property type="evidence" value="ECO:0007669"/>
    <property type="project" value="UniProtKB-KW"/>
</dbReference>
<dbReference type="AlphaFoldDB" id="A0A8J4UZW8"/>
<dbReference type="EMBL" id="AJWJ01000193">
    <property type="protein sequence ID" value="KAF2073618.1"/>
    <property type="molecule type" value="Genomic_DNA"/>
</dbReference>
<feature type="binding site" evidence="3">
    <location>
        <position position="281"/>
    </location>
    <ligand>
        <name>a divalent metal cation</name>
        <dbReference type="ChEBI" id="CHEBI:60240"/>
        <label>1</label>
    </ligand>
</feature>
<sequence>MSSNNDKPTTPTTTTSQPKLKEGCCDVDNKPSQKQKQQQQPKKQQQQQPKKQESSKPKLNTPPTVDMPNDIKYVDSHVHVDQILIRLNKTLDEFPIFQKENYPIQFEKCVQVCCDPVALEYTDMLVQFDPIYAAYGVHPHNASEYTDDIEQKLITRMSHPKTVAWGEMGLDYYYNKSPVDIQKQAFSRQLVAAVQCKKPIVIHSRDAEQDTITILKDLVPKEWKIHIHCFTSSNLDFAKSLLEYFPNLYIGFTGCISFGNSQPIRDAVSLVPIERMLLETDGPYMTPMPFRGQVAHSGHIPLVANVISQVKNIPLVDVLKQCRINTTNVYGI</sequence>
<feature type="binding site" evidence="3">
    <location>
        <position position="203"/>
    </location>
    <ligand>
        <name>a divalent metal cation</name>
        <dbReference type="ChEBI" id="CHEBI:60240"/>
        <label>2</label>
    </ligand>
</feature>
<keyword evidence="2" id="KW-0378">Hydrolase</keyword>
<dbReference type="SUPFAM" id="SSF51556">
    <property type="entry name" value="Metallo-dependent hydrolases"/>
    <property type="match status" value="1"/>
</dbReference>
<feature type="binding site" evidence="3">
    <location>
        <position position="77"/>
    </location>
    <ligand>
        <name>a divalent metal cation</name>
        <dbReference type="ChEBI" id="CHEBI:60240"/>
        <label>1</label>
    </ligand>
</feature>
<dbReference type="Pfam" id="PF01026">
    <property type="entry name" value="TatD_DNase"/>
    <property type="match status" value="1"/>
</dbReference>
<dbReference type="GO" id="GO:0016788">
    <property type="term" value="F:hydrolase activity, acting on ester bonds"/>
    <property type="evidence" value="ECO:0007669"/>
    <property type="project" value="InterPro"/>
</dbReference>
<name>A0A8J4UZW8_9MYCE</name>
<feature type="binding site" evidence="3">
    <location>
        <position position="79"/>
    </location>
    <ligand>
        <name>a divalent metal cation</name>
        <dbReference type="ChEBI" id="CHEBI:60240"/>
        <label>1</label>
    </ligand>
</feature>
<gene>
    <name evidence="5" type="ORF">CYY_005075</name>
</gene>
<protein>
    <submittedName>
        <fullName evidence="5">Uncharacterized protein</fullName>
    </submittedName>
</protein>
<dbReference type="FunFam" id="3.20.20.140:FF:000005">
    <property type="entry name" value="TatD family hydrolase"/>
    <property type="match status" value="1"/>
</dbReference>
<dbReference type="PANTHER" id="PTHR46363">
    <property type="entry name" value="DEOXYRIBONUCLEASE TATDN2-RELATED"/>
    <property type="match status" value="1"/>
</dbReference>
<keyword evidence="6" id="KW-1185">Reference proteome</keyword>